<evidence type="ECO:0000256" key="4">
    <source>
        <dbReference type="ARBA" id="ARBA00022989"/>
    </source>
</evidence>
<dbReference type="InterPro" id="IPR004477">
    <property type="entry name" value="ComEC_N"/>
</dbReference>
<feature type="transmembrane region" description="Helical" evidence="6">
    <location>
        <begin position="34"/>
        <end position="52"/>
    </location>
</feature>
<dbReference type="Pfam" id="PF03772">
    <property type="entry name" value="Competence"/>
    <property type="match status" value="1"/>
</dbReference>
<dbReference type="eggNOG" id="COG0658">
    <property type="taxonomic scope" value="Bacteria"/>
</dbReference>
<evidence type="ECO:0000256" key="5">
    <source>
        <dbReference type="ARBA" id="ARBA00023136"/>
    </source>
</evidence>
<feature type="transmembrane region" description="Helical" evidence="6">
    <location>
        <begin position="483"/>
        <end position="504"/>
    </location>
</feature>
<keyword evidence="5 6" id="KW-0472">Membrane</keyword>
<sequence>MEHWVSYPFVRFLLFFLSGILFAIFIPGESLTGLYIGLISCSAIYLLLLIFYNPQLFYSKNIFYSILCSMTLFFSGAIITRQQDKEPEAINLKTELNSCGYFKAKITGETERKGNFYKITARVEKIKTAQSWRTVDIDIILWIKNGLVDAPFYGQTYLFNGSLTRIAGANYYKSFDPQKYYRYKNIFYQSTPFKLIQLDTIPDSYIIYHSLVLKDYFSRRFGEFIKDKESLGITEGVILGKRDGISNDVRDIYSGTGAMHLLSVSGLHIGLLYQLLLFLLNPLIYLPRGKLIRFISISSLLISYALLTGLVPPVLRSTIMFLIFLIAKTISKKHNPYNTLAISALVILIYDPFTIADIGFQLTYLAMGGLIFLQPKLSGFYEPKRWLDTQIWTITTGGIAATMITFPISLYYFHSFPVYFSLSNLLVAPLSYAILWLGILGLIFSRTDLVLKPLCYCLEKTIWLMNEGLRYILKIPESVIRDIYIDMHHMIFLYTLMILLILIFSAKKIKLVIPLLILSILFSGIVIYEKIIVCRQRDVIVFFVKGKKAIAGVNGRVAEIYADSTFNEEKLKFEIYPALLSRGVKTFNFIKPRNFRKLKFGNIIRCGNKNILTVTDKTILDPISYLPGIDLLIYEPSSKGNFGEFDLKAENVVINKKYKKVTVDKILSKNINLHVTESNEYFALSIEGDQ</sequence>
<dbReference type="PANTHER" id="PTHR30619:SF1">
    <property type="entry name" value="RECOMBINATION PROTEIN 2"/>
    <property type="match status" value="1"/>
</dbReference>
<keyword evidence="2" id="KW-1003">Cell membrane</keyword>
<dbReference type="RefSeq" id="WP_045460444.1">
    <property type="nucleotide sequence ID" value="NZ_BBLT01000002.1"/>
</dbReference>
<dbReference type="InterPro" id="IPR052159">
    <property type="entry name" value="Competence_DNA_uptake"/>
</dbReference>
<dbReference type="EMBL" id="BBLT01000002">
    <property type="protein sequence ID" value="GAL84233.1"/>
    <property type="molecule type" value="Genomic_DNA"/>
</dbReference>
<dbReference type="AlphaFoldDB" id="A0A098LDV2"/>
<dbReference type="PANTHER" id="PTHR30619">
    <property type="entry name" value="DNA INTERNALIZATION/COMPETENCE PROTEIN COMEC/REC2"/>
    <property type="match status" value="1"/>
</dbReference>
<name>A0A098LDV2_9BACT</name>
<protein>
    <recommendedName>
        <fullName evidence="11">Competence protein ComEC</fullName>
    </recommendedName>
</protein>
<evidence type="ECO:0000313" key="10">
    <source>
        <dbReference type="Proteomes" id="UP000030185"/>
    </source>
</evidence>
<feature type="transmembrane region" description="Helical" evidence="6">
    <location>
        <begin position="258"/>
        <end position="279"/>
    </location>
</feature>
<feature type="transmembrane region" description="Helical" evidence="6">
    <location>
        <begin position="391"/>
        <end position="413"/>
    </location>
</feature>
<comment type="caution">
    <text evidence="9">The sequence shown here is derived from an EMBL/GenBank/DDBJ whole genome shotgun (WGS) entry which is preliminary data.</text>
</comment>
<comment type="subcellular location">
    <subcellularLocation>
        <location evidence="1">Cell membrane</location>
        <topology evidence="1">Multi-pass membrane protein</topology>
    </subcellularLocation>
</comment>
<dbReference type="NCBIfam" id="TIGR00360">
    <property type="entry name" value="ComEC_N-term"/>
    <property type="match status" value="1"/>
</dbReference>
<feature type="domain" description="DUF4131" evidence="8">
    <location>
        <begin position="33"/>
        <end position="190"/>
    </location>
</feature>
<accession>A0A098LDV2</accession>
<dbReference type="InterPro" id="IPR025405">
    <property type="entry name" value="DUF4131"/>
</dbReference>
<feature type="transmembrane region" description="Helical" evidence="6">
    <location>
        <begin position="425"/>
        <end position="444"/>
    </location>
</feature>
<dbReference type="STRING" id="153721.MYP_1461"/>
<evidence type="ECO:0000256" key="6">
    <source>
        <dbReference type="SAM" id="Phobius"/>
    </source>
</evidence>
<evidence type="ECO:0000259" key="7">
    <source>
        <dbReference type="Pfam" id="PF03772"/>
    </source>
</evidence>
<keyword evidence="3 6" id="KW-0812">Transmembrane</keyword>
<keyword evidence="4 6" id="KW-1133">Transmembrane helix</keyword>
<dbReference type="GO" id="GO:0005886">
    <property type="term" value="C:plasma membrane"/>
    <property type="evidence" value="ECO:0007669"/>
    <property type="project" value="UniProtKB-SubCell"/>
</dbReference>
<evidence type="ECO:0000256" key="1">
    <source>
        <dbReference type="ARBA" id="ARBA00004651"/>
    </source>
</evidence>
<reference evidence="9 10" key="1">
    <citation type="submission" date="2014-09" db="EMBL/GenBank/DDBJ databases">
        <title>Sporocytophaga myxococcoides PG-01 genome sequencing.</title>
        <authorList>
            <person name="Liu L."/>
            <person name="Gao P.J."/>
            <person name="Chen G.J."/>
            <person name="Wang L.S."/>
        </authorList>
    </citation>
    <scope>NUCLEOTIDE SEQUENCE [LARGE SCALE GENOMIC DNA]</scope>
    <source>
        <strain evidence="9 10">PG-01</strain>
    </source>
</reference>
<proteinExistence type="predicted"/>
<evidence type="ECO:0000313" key="9">
    <source>
        <dbReference type="EMBL" id="GAL84233.1"/>
    </source>
</evidence>
<keyword evidence="10" id="KW-1185">Reference proteome</keyword>
<dbReference type="OrthoDB" id="9761531at2"/>
<feature type="transmembrane region" description="Helical" evidence="6">
    <location>
        <begin position="511"/>
        <end position="528"/>
    </location>
</feature>
<feature type="transmembrane region" description="Helical" evidence="6">
    <location>
        <begin position="61"/>
        <end position="79"/>
    </location>
</feature>
<evidence type="ECO:0000256" key="3">
    <source>
        <dbReference type="ARBA" id="ARBA00022692"/>
    </source>
</evidence>
<evidence type="ECO:0000256" key="2">
    <source>
        <dbReference type="ARBA" id="ARBA00022475"/>
    </source>
</evidence>
<feature type="domain" description="ComEC/Rec2-related protein" evidence="7">
    <location>
        <begin position="238"/>
        <end position="504"/>
    </location>
</feature>
<gene>
    <name evidence="9" type="ORF">MYP_1461</name>
</gene>
<evidence type="ECO:0000259" key="8">
    <source>
        <dbReference type="Pfam" id="PF13567"/>
    </source>
</evidence>
<feature type="transmembrane region" description="Helical" evidence="6">
    <location>
        <begin position="313"/>
        <end position="330"/>
    </location>
</feature>
<feature type="transmembrane region" description="Helical" evidence="6">
    <location>
        <begin position="12"/>
        <end position="28"/>
    </location>
</feature>
<evidence type="ECO:0008006" key="11">
    <source>
        <dbReference type="Google" id="ProtNLM"/>
    </source>
</evidence>
<dbReference type="Pfam" id="PF13567">
    <property type="entry name" value="DUF4131"/>
    <property type="match status" value="1"/>
</dbReference>
<feature type="transmembrane region" description="Helical" evidence="6">
    <location>
        <begin position="342"/>
        <end position="371"/>
    </location>
</feature>
<dbReference type="Proteomes" id="UP000030185">
    <property type="component" value="Unassembled WGS sequence"/>
</dbReference>
<organism evidence="9 10">
    <name type="scientific">Sporocytophaga myxococcoides</name>
    <dbReference type="NCBI Taxonomy" id="153721"/>
    <lineage>
        <taxon>Bacteria</taxon>
        <taxon>Pseudomonadati</taxon>
        <taxon>Bacteroidota</taxon>
        <taxon>Cytophagia</taxon>
        <taxon>Cytophagales</taxon>
        <taxon>Cytophagaceae</taxon>
        <taxon>Sporocytophaga</taxon>
    </lineage>
</organism>